<evidence type="ECO:0000313" key="2">
    <source>
        <dbReference type="Proteomes" id="UP000198851"/>
    </source>
</evidence>
<dbReference type="AlphaFoldDB" id="A0A1I4G3I9"/>
<organism evidence="1 2">
    <name type="scientific">Shimia haliotis</name>
    <dbReference type="NCBI Taxonomy" id="1280847"/>
    <lineage>
        <taxon>Bacteria</taxon>
        <taxon>Pseudomonadati</taxon>
        <taxon>Pseudomonadota</taxon>
        <taxon>Alphaproteobacteria</taxon>
        <taxon>Rhodobacterales</taxon>
        <taxon>Roseobacteraceae</taxon>
    </lineage>
</organism>
<sequence>MVAGEINQLLRLVSGPCDPTCNLNDWYVGVRNGTVACLGSVSTRRKVY</sequence>
<keyword evidence="2" id="KW-1185">Reference proteome</keyword>
<reference evidence="2" key="1">
    <citation type="submission" date="2016-10" db="EMBL/GenBank/DDBJ databases">
        <authorList>
            <person name="Varghese N."/>
            <person name="Submissions S."/>
        </authorList>
    </citation>
    <scope>NUCLEOTIDE SEQUENCE [LARGE SCALE GENOMIC DNA]</scope>
    <source>
        <strain evidence="2">DSM 28453</strain>
    </source>
</reference>
<proteinExistence type="predicted"/>
<accession>A0A1I4G3I9</accession>
<name>A0A1I4G3I9_9RHOB</name>
<dbReference type="Proteomes" id="UP000198851">
    <property type="component" value="Unassembled WGS sequence"/>
</dbReference>
<dbReference type="STRING" id="1280847.SAMN04488036_107158"/>
<evidence type="ECO:0000313" key="1">
    <source>
        <dbReference type="EMBL" id="SFL24702.1"/>
    </source>
</evidence>
<gene>
    <name evidence="1" type="ORF">SAMN04488036_107158</name>
</gene>
<protein>
    <submittedName>
        <fullName evidence="1">3-hydroxy-D-aspartate aldolase</fullName>
    </submittedName>
</protein>
<dbReference type="EMBL" id="FOSZ01000007">
    <property type="protein sequence ID" value="SFL24702.1"/>
    <property type="molecule type" value="Genomic_DNA"/>
</dbReference>